<evidence type="ECO:0000256" key="2">
    <source>
        <dbReference type="SAM" id="SignalP"/>
    </source>
</evidence>
<accession>A0AAV2JIR5</accession>
<protein>
    <submittedName>
        <fullName evidence="3">Uncharacterized protein</fullName>
    </submittedName>
</protein>
<feature type="compositionally biased region" description="Polar residues" evidence="1">
    <location>
        <begin position="101"/>
        <end position="120"/>
    </location>
</feature>
<evidence type="ECO:0000256" key="1">
    <source>
        <dbReference type="SAM" id="MobiDB-lite"/>
    </source>
</evidence>
<feature type="chain" id="PRO_5043382502" evidence="2">
    <location>
        <begin position="22"/>
        <end position="158"/>
    </location>
</feature>
<feature type="signal peptide" evidence="2">
    <location>
        <begin position="1"/>
        <end position="21"/>
    </location>
</feature>
<evidence type="ECO:0000313" key="3">
    <source>
        <dbReference type="EMBL" id="CAL1577591.1"/>
    </source>
</evidence>
<reference evidence="3 4" key="1">
    <citation type="submission" date="2024-04" db="EMBL/GenBank/DDBJ databases">
        <authorList>
            <person name="Waldvogel A.-M."/>
            <person name="Schoenle A."/>
        </authorList>
    </citation>
    <scope>NUCLEOTIDE SEQUENCE [LARGE SCALE GENOMIC DNA]</scope>
</reference>
<organism evidence="3 4">
    <name type="scientific">Knipowitschia caucasica</name>
    <name type="common">Caucasian dwarf goby</name>
    <name type="synonym">Pomatoschistus caucasicus</name>
    <dbReference type="NCBI Taxonomy" id="637954"/>
    <lineage>
        <taxon>Eukaryota</taxon>
        <taxon>Metazoa</taxon>
        <taxon>Chordata</taxon>
        <taxon>Craniata</taxon>
        <taxon>Vertebrata</taxon>
        <taxon>Euteleostomi</taxon>
        <taxon>Actinopterygii</taxon>
        <taxon>Neopterygii</taxon>
        <taxon>Teleostei</taxon>
        <taxon>Neoteleostei</taxon>
        <taxon>Acanthomorphata</taxon>
        <taxon>Gobiaria</taxon>
        <taxon>Gobiiformes</taxon>
        <taxon>Gobioidei</taxon>
        <taxon>Gobiidae</taxon>
        <taxon>Gobiinae</taxon>
        <taxon>Knipowitschia</taxon>
    </lineage>
</organism>
<feature type="region of interest" description="Disordered" evidence="1">
    <location>
        <begin position="50"/>
        <end position="72"/>
    </location>
</feature>
<feature type="region of interest" description="Disordered" evidence="1">
    <location>
        <begin position="87"/>
        <end position="158"/>
    </location>
</feature>
<dbReference type="EMBL" id="OZ035835">
    <property type="protein sequence ID" value="CAL1577591.1"/>
    <property type="molecule type" value="Genomic_DNA"/>
</dbReference>
<keyword evidence="2" id="KW-0732">Signal</keyword>
<evidence type="ECO:0000313" key="4">
    <source>
        <dbReference type="Proteomes" id="UP001497482"/>
    </source>
</evidence>
<feature type="compositionally biased region" description="Low complexity" evidence="1">
    <location>
        <begin position="52"/>
        <end position="67"/>
    </location>
</feature>
<gene>
    <name evidence="3" type="ORF">KC01_LOCUS8920</name>
</gene>
<name>A0AAV2JIR5_KNICA</name>
<dbReference type="AlphaFoldDB" id="A0AAV2JIR5"/>
<dbReference type="Proteomes" id="UP001497482">
    <property type="component" value="Chromosome 13"/>
</dbReference>
<sequence length="158" mass="17026">MSSIHNTQGCLLELLVLHGSAQPTAPPPCITVISGARKIAKPCEVTQRRLSDYSSSASSKKANRSCSPNKASAVATEQLCSRRLGFSGVSDLAGPRARISPPSSLSRTNKQAAHTQHPWGQQSSQQTSSFPPVTDDPITEFPRLCPVTSHQREQDHVR</sequence>
<keyword evidence="4" id="KW-1185">Reference proteome</keyword>
<proteinExistence type="predicted"/>